<comment type="caution">
    <text evidence="1">The sequence shown here is derived from an EMBL/GenBank/DDBJ whole genome shotgun (WGS) entry which is preliminary data.</text>
</comment>
<dbReference type="RefSeq" id="WP_120017309.1">
    <property type="nucleotide sequence ID" value="NZ_QZWZ01000027.1"/>
</dbReference>
<evidence type="ECO:0000313" key="1">
    <source>
        <dbReference type="EMBL" id="RJT32055.1"/>
    </source>
</evidence>
<dbReference type="OrthoDB" id="7874338at2"/>
<dbReference type="AlphaFoldDB" id="A0A3A5KHN3"/>
<sequence>MASRFVVDLSGLKLSKSMDEKLAKTIQQAVLASIADTRAQPDVVLRFPKEWLGLVAHIDQLKLPSVEKEIGGLIR</sequence>
<name>A0A3A5KHN3_9HYPH</name>
<dbReference type="Proteomes" id="UP000272706">
    <property type="component" value="Unassembled WGS sequence"/>
</dbReference>
<protein>
    <submittedName>
        <fullName evidence="1">Uncharacterized protein</fullName>
    </submittedName>
</protein>
<reference evidence="1 2" key="1">
    <citation type="submission" date="2018-09" db="EMBL/GenBank/DDBJ databases">
        <title>Mesorhizobium carmichaelinearum sp. nov. isolated from Carmichaelinea spp. root nodules in New Zealand.</title>
        <authorList>
            <person name="De Meyer S.E."/>
        </authorList>
    </citation>
    <scope>NUCLEOTIDE SEQUENCE [LARGE SCALE GENOMIC DNA]</scope>
    <source>
        <strain evidence="1 2">ICMP19557</strain>
    </source>
</reference>
<gene>
    <name evidence="1" type="ORF">D3227_26970</name>
</gene>
<organism evidence="1 2">
    <name type="scientific">Mesorhizobium waimense</name>
    <dbReference type="NCBI Taxonomy" id="1300307"/>
    <lineage>
        <taxon>Bacteria</taxon>
        <taxon>Pseudomonadati</taxon>
        <taxon>Pseudomonadota</taxon>
        <taxon>Alphaproteobacteria</taxon>
        <taxon>Hyphomicrobiales</taxon>
        <taxon>Phyllobacteriaceae</taxon>
        <taxon>Mesorhizobium</taxon>
    </lineage>
</organism>
<keyword evidence="2" id="KW-1185">Reference proteome</keyword>
<dbReference type="EMBL" id="QZWZ01000027">
    <property type="protein sequence ID" value="RJT32055.1"/>
    <property type="molecule type" value="Genomic_DNA"/>
</dbReference>
<accession>A0A3A5KHN3</accession>
<proteinExistence type="predicted"/>
<evidence type="ECO:0000313" key="2">
    <source>
        <dbReference type="Proteomes" id="UP000272706"/>
    </source>
</evidence>